<keyword evidence="8" id="KW-0472">Membrane</keyword>
<protein>
    <recommendedName>
        <fullName evidence="7">folate gamma-glutamyl hydrolase</fullName>
        <ecNumber evidence="7">3.4.19.9</ecNumber>
    </recommendedName>
</protein>
<keyword evidence="4" id="KW-0732">Signal</keyword>
<dbReference type="GO" id="GO:0005576">
    <property type="term" value="C:extracellular region"/>
    <property type="evidence" value="ECO:0007669"/>
    <property type="project" value="UniProtKB-SubCell"/>
</dbReference>
<dbReference type="PANTHER" id="PTHR11315">
    <property type="entry name" value="PROTEASE FAMILY C26 GAMMA-GLUTAMYL HYDROLASE"/>
    <property type="match status" value="1"/>
</dbReference>
<dbReference type="GeneID" id="110239960"/>
<comment type="catalytic activity">
    <reaction evidence="7">
        <text>(6S)-5,6,7,8-tetrahydrofolyl-(gamma-L-Glu)(n) + (n-1) H2O = (6S)-5,6,7,8-tetrahydrofolate + (n-1) L-glutamate</text>
        <dbReference type="Rhea" id="RHEA:56784"/>
        <dbReference type="Rhea" id="RHEA-COMP:14738"/>
        <dbReference type="ChEBI" id="CHEBI:15377"/>
        <dbReference type="ChEBI" id="CHEBI:29985"/>
        <dbReference type="ChEBI" id="CHEBI:57453"/>
        <dbReference type="ChEBI" id="CHEBI:141005"/>
        <dbReference type="EC" id="3.4.19.9"/>
    </reaction>
</comment>
<dbReference type="Proteomes" id="UP000887567">
    <property type="component" value="Unplaced"/>
</dbReference>
<dbReference type="InterPro" id="IPR015527">
    <property type="entry name" value="Pept_C26_g-glut_hydrolase"/>
</dbReference>
<evidence type="ECO:0000256" key="3">
    <source>
        <dbReference type="ARBA" id="ARBA00022525"/>
    </source>
</evidence>
<keyword evidence="5 7" id="KW-0378">Hydrolase</keyword>
<dbReference type="SUPFAM" id="SSF52317">
    <property type="entry name" value="Class I glutamine amidotransferase-like"/>
    <property type="match status" value="1"/>
</dbReference>
<dbReference type="InterPro" id="IPR011697">
    <property type="entry name" value="Peptidase_C26"/>
</dbReference>
<dbReference type="PROSITE" id="PS51273">
    <property type="entry name" value="GATASE_TYPE_1"/>
    <property type="match status" value="1"/>
</dbReference>
<evidence type="ECO:0000313" key="10">
    <source>
        <dbReference type="Proteomes" id="UP000887567"/>
    </source>
</evidence>
<evidence type="ECO:0000256" key="4">
    <source>
        <dbReference type="ARBA" id="ARBA00022729"/>
    </source>
</evidence>
<dbReference type="KEGG" id="epa:110239960"/>
<keyword evidence="3" id="KW-0964">Secreted</keyword>
<dbReference type="AlphaFoldDB" id="A0A913XAB8"/>
<dbReference type="EnsemblMetazoa" id="XM_021045725.2">
    <property type="protein sequence ID" value="XP_020901384.2"/>
    <property type="gene ID" value="LOC110239960"/>
</dbReference>
<dbReference type="GO" id="GO:0005773">
    <property type="term" value="C:vacuole"/>
    <property type="evidence" value="ECO:0007669"/>
    <property type="project" value="TreeGrafter"/>
</dbReference>
<proteinExistence type="inferred from homology"/>
<dbReference type="EC" id="3.4.19.9" evidence="7"/>
<dbReference type="InterPro" id="IPR029062">
    <property type="entry name" value="Class_I_gatase-like"/>
</dbReference>
<sequence length="330" mass="36863">MGLNVIYCTCVSVMMTLAVITSLLAVFLVGLYSTNANDQSVENNRPIIGVLAETLPAKRSQYGQYYIAASYVKFIESAGGRVVPIFPNATSDDILKIFNYINGVLFPGGGVSLTESGYAKNGKLFYELSVKAFDEGVTFPVLGTCLGFELLNVITSDDKVVLSHVDAENLPTPLIFAEGFKESRMFSNAPEHLLKSIQDSSITMNNHHWGVTPENFQNNKNISSFYNVISTNKDREGKIFVSTIEGKRYPIYGLQWHPEKNQFEWSPRESIPHSPEAIELGQYIANFIVGQARLNNHKFPSPEEEAAALIYNYNPMYTGSFSNFTQMYFF</sequence>
<evidence type="ECO:0000313" key="9">
    <source>
        <dbReference type="EnsemblMetazoa" id="XP_020901384.2"/>
    </source>
</evidence>
<dbReference type="RefSeq" id="XP_020901384.2">
    <property type="nucleotide sequence ID" value="XM_021045725.2"/>
</dbReference>
<comment type="similarity">
    <text evidence="2">Belongs to the peptidase C26 family.</text>
</comment>
<evidence type="ECO:0000256" key="5">
    <source>
        <dbReference type="ARBA" id="ARBA00022801"/>
    </source>
</evidence>
<keyword evidence="8" id="KW-0812">Transmembrane</keyword>
<accession>A0A913XAB8</accession>
<dbReference type="PANTHER" id="PTHR11315:SF0">
    <property type="entry name" value="FOLATE GAMMA-GLUTAMYL HYDROLASE"/>
    <property type="match status" value="1"/>
</dbReference>
<dbReference type="Gene3D" id="3.40.50.880">
    <property type="match status" value="1"/>
</dbReference>
<evidence type="ECO:0000256" key="7">
    <source>
        <dbReference type="PROSITE-ProRule" id="PRU00607"/>
    </source>
</evidence>
<evidence type="ECO:0000256" key="1">
    <source>
        <dbReference type="ARBA" id="ARBA00004239"/>
    </source>
</evidence>
<evidence type="ECO:0000256" key="2">
    <source>
        <dbReference type="ARBA" id="ARBA00011083"/>
    </source>
</evidence>
<evidence type="ECO:0000256" key="6">
    <source>
        <dbReference type="PIRSR" id="PIRSR615527-1"/>
    </source>
</evidence>
<dbReference type="GO" id="GO:0046900">
    <property type="term" value="P:tetrahydrofolylpolyglutamate metabolic process"/>
    <property type="evidence" value="ECO:0007669"/>
    <property type="project" value="TreeGrafter"/>
</dbReference>
<dbReference type="OMA" id="RMFENFP"/>
<reference evidence="9" key="1">
    <citation type="submission" date="2022-11" db="UniProtKB">
        <authorList>
            <consortium name="EnsemblMetazoa"/>
        </authorList>
    </citation>
    <scope>IDENTIFICATION</scope>
</reference>
<dbReference type="Pfam" id="PF07722">
    <property type="entry name" value="Peptidase_C26"/>
    <property type="match status" value="1"/>
</dbReference>
<keyword evidence="8" id="KW-1133">Transmembrane helix</keyword>
<evidence type="ECO:0000256" key="8">
    <source>
        <dbReference type="SAM" id="Phobius"/>
    </source>
</evidence>
<feature type="active site" evidence="7">
    <location>
        <position position="257"/>
    </location>
</feature>
<keyword evidence="10" id="KW-1185">Reference proteome</keyword>
<organism evidence="9 10">
    <name type="scientific">Exaiptasia diaphana</name>
    <name type="common">Tropical sea anemone</name>
    <name type="synonym">Aiptasia pulchella</name>
    <dbReference type="NCBI Taxonomy" id="2652724"/>
    <lineage>
        <taxon>Eukaryota</taxon>
        <taxon>Metazoa</taxon>
        <taxon>Cnidaria</taxon>
        <taxon>Anthozoa</taxon>
        <taxon>Hexacorallia</taxon>
        <taxon>Actiniaria</taxon>
        <taxon>Aiptasiidae</taxon>
        <taxon>Exaiptasia</taxon>
    </lineage>
</organism>
<feature type="active site" description="Nucleophile" evidence="6 7">
    <location>
        <position position="145"/>
    </location>
</feature>
<name>A0A913XAB8_EXADI</name>
<feature type="transmembrane region" description="Helical" evidence="8">
    <location>
        <begin position="7"/>
        <end position="32"/>
    </location>
</feature>
<dbReference type="OrthoDB" id="64220at2759"/>
<comment type="subcellular location">
    <subcellularLocation>
        <location evidence="1">Secreted</location>
        <location evidence="1">Extracellular space</location>
    </subcellularLocation>
</comment>
<dbReference type="PROSITE" id="PS51275">
    <property type="entry name" value="PEPTIDASE_C26_GGH"/>
    <property type="match status" value="1"/>
</dbReference>
<feature type="active site" description="Proton donor" evidence="6">
    <location>
        <position position="257"/>
    </location>
</feature>
<dbReference type="GO" id="GO:0034722">
    <property type="term" value="F:gamma-glutamyl-peptidase activity"/>
    <property type="evidence" value="ECO:0007669"/>
    <property type="project" value="UniProtKB-UniRule"/>
</dbReference>
<dbReference type="FunFam" id="3.40.50.880:FF:000024">
    <property type="entry name" value="Folate gamma-glutamyl hydrolase"/>
    <property type="match status" value="1"/>
</dbReference>